<keyword evidence="2" id="KW-0479">Metal-binding</keyword>
<keyword evidence="5" id="KW-0862">Zinc</keyword>
<evidence type="ECO:0000313" key="15">
    <source>
        <dbReference type="EMBL" id="AEE32489.1"/>
    </source>
</evidence>
<keyword evidence="16" id="KW-1185">Reference proteome</keyword>
<keyword evidence="6" id="KW-0805">Transcription regulation</keyword>
<evidence type="ECO:0000256" key="3">
    <source>
        <dbReference type="ARBA" id="ARBA00022737"/>
    </source>
</evidence>
<dbReference type="TAIR" id="AT1G49900"/>
<evidence type="ECO:0000256" key="6">
    <source>
        <dbReference type="ARBA" id="ARBA00023015"/>
    </source>
</evidence>
<feature type="region of interest" description="Disordered" evidence="10">
    <location>
        <begin position="624"/>
        <end position="748"/>
    </location>
</feature>
<evidence type="ECO:0000256" key="8">
    <source>
        <dbReference type="ARBA" id="ARBA00023242"/>
    </source>
</evidence>
<dbReference type="ExpressionAtlas" id="Q9C538">
    <property type="expression patterns" value="baseline and differential"/>
</dbReference>
<keyword evidence="7" id="KW-0804">Transcription</keyword>
<dbReference type="EMBL" id="AC079674">
    <property type="protein sequence ID" value="AAG51770.1"/>
    <property type="molecule type" value="Genomic_DNA"/>
</dbReference>
<feature type="compositionally biased region" description="Basic and acidic residues" evidence="10">
    <location>
        <begin position="664"/>
        <end position="681"/>
    </location>
</feature>
<evidence type="ECO:0000256" key="5">
    <source>
        <dbReference type="ARBA" id="ARBA00022833"/>
    </source>
</evidence>
<evidence type="ECO:0000313" key="13">
    <source>
        <dbReference type="EMBL" id="AAG51770.1"/>
    </source>
</evidence>
<dbReference type="GeneID" id="841413"/>
<feature type="compositionally biased region" description="Low complexity" evidence="10">
    <location>
        <begin position="719"/>
        <end position="742"/>
    </location>
</feature>
<evidence type="ECO:0000256" key="10">
    <source>
        <dbReference type="SAM" id="MobiDB-lite"/>
    </source>
</evidence>
<dbReference type="Pfam" id="PF13912">
    <property type="entry name" value="zf-C2H2_6"/>
    <property type="match status" value="4"/>
</dbReference>
<dbReference type="AlphaFoldDB" id="Q9C538"/>
<protein>
    <submittedName>
        <fullName evidence="15">C2H2 type zinc finger transcription factor family</fullName>
    </submittedName>
    <submittedName>
        <fullName evidence="14">Cys2/His2-type zinc finger protein, putative</fullName>
    </submittedName>
    <submittedName>
        <fullName evidence="13">Zinc finger protein ATZF1, putative; 45974-42444</fullName>
    </submittedName>
</protein>
<dbReference type="ProteomicsDB" id="187417"/>
<dbReference type="Proteomes" id="UP000006548">
    <property type="component" value="Chromosome 1"/>
</dbReference>
<feature type="region of interest" description="Disordered" evidence="10">
    <location>
        <begin position="509"/>
        <end position="528"/>
    </location>
</feature>
<evidence type="ECO:0000256" key="2">
    <source>
        <dbReference type="ARBA" id="ARBA00022723"/>
    </source>
</evidence>
<evidence type="ECO:0000256" key="1">
    <source>
        <dbReference type="ARBA" id="ARBA00004123"/>
    </source>
</evidence>
<feature type="domain" description="C2H2-type" evidence="11">
    <location>
        <begin position="798"/>
        <end position="820"/>
    </location>
</feature>
<dbReference type="InterPro" id="IPR044653">
    <property type="entry name" value="AZF1/2/3-like"/>
</dbReference>
<keyword evidence="4 9" id="KW-0863">Zinc-finger</keyword>
<dbReference type="GO" id="GO:0000976">
    <property type="term" value="F:transcription cis-regulatory region binding"/>
    <property type="evidence" value="ECO:0000318"/>
    <property type="project" value="GO_Central"/>
</dbReference>
<evidence type="ECO:0000256" key="4">
    <source>
        <dbReference type="ARBA" id="ARBA00022771"/>
    </source>
</evidence>
<dbReference type="PANTHER" id="PTHR45988:SF92">
    <property type="entry name" value="C2H2 TYPE ZINC FINGER TRANSCRIPTION FACTOR FAMILY-RELATED"/>
    <property type="match status" value="1"/>
</dbReference>
<evidence type="ECO:0000313" key="14">
    <source>
        <dbReference type="EMBL" id="AAG60166.1"/>
    </source>
</evidence>
<dbReference type="Gene3D" id="3.30.160.60">
    <property type="entry name" value="Classic Zinc Finger"/>
    <property type="match status" value="2"/>
</dbReference>
<dbReference type="FunFam" id="3.30.160.60:FF:003692">
    <property type="entry name" value="Zinc finger protein ZAT10"/>
    <property type="match status" value="2"/>
</dbReference>
<evidence type="ECO:0000256" key="9">
    <source>
        <dbReference type="PROSITE-ProRule" id="PRU00042"/>
    </source>
</evidence>
<proteinExistence type="predicted"/>
<feature type="domain" description="C2H2-type" evidence="11">
    <location>
        <begin position="193"/>
        <end position="220"/>
    </location>
</feature>
<comment type="subcellular location">
    <subcellularLocation>
        <location evidence="1">Nucleus</location>
    </subcellularLocation>
</comment>
<dbReference type="eggNOG" id="KOG1721">
    <property type="taxonomic scope" value="Eukaryota"/>
</dbReference>
<dbReference type="iPTMnet" id="Q9C538"/>
<dbReference type="PANTHER" id="PTHR45988">
    <property type="entry name" value="C2H2 TYPE ZINC FINGER TRANSCRIPTION FACTOR FAMILY-RELATED"/>
    <property type="match status" value="1"/>
</dbReference>
<keyword evidence="3" id="KW-0677">Repeat</keyword>
<dbReference type="HOGENOM" id="CLU_340212_0_0_1"/>
<dbReference type="PROSITE" id="PS00028">
    <property type="entry name" value="ZINC_FINGER_C2H2_1"/>
    <property type="match status" value="4"/>
</dbReference>
<dbReference type="OMA" id="PNQQRFG"/>
<sequence>MDLKTLNQFSPLTKLTVPNHRDVQVRTDQLITYERSKRKSSLHDDEDLISKRRCLDFQRKIEDNECANDGVFVAPPRFKSGQVSIRQRSDAPLSSQAVKHDEFANDAFYKPWLDSFRLKRQRLGDDEDPSSSSSPSEVDIAALTLLQFSCDRRHPQTQTLTRPQPQTHKTQLQRPPPQLQSQTQTAPPKSDLFKCSICEKVFTSYQALGGHKASHSIKAAQLENAGADAGEKTRSKMLSPSGKIHKCDICHVLFPTGQALGGHKRRHYEGLLGGHKRGNDEAVLKLSPNSNKSVVTKVLDAEQSLRASDNIHKRNQDEVVPSRDKWSLSNVSVVKNVLDLKLSLGESDGGHKDSQDEVVVHEDKCSPSSNGSIVTNVSDPEQSVRRLIDLNNPPSLEFDQSRGGDVEEVEKEVVLALSSQMKQPSKDVSALIKRLEFAMQERKDGLLADDNVLIEMIMELEGNISTTNGDDEDPYSEGRLIKVIEPIGLDEDDECVEIGLGSCEQEPIQERFGDDKDPSSDHGNVESIRLEEEDAVLFEPWLKSRLKSRDREQSQRQGFGEYEDCFSERRFLQEEEEECFGDDEDSFSDQISFLESNRLEEEFEEEKEAARFSNDNDFVELLFQGIEQSKSKPKPKSCSYYDDDDDDDDDGDEDDDDDDDDVDPSSKDIRLEEENECENRAVIRPSLNSVAPNQQRFGDDEVPSSSSSLSKDETAALCPTPHSQTQPQSQTQLQKVTQPQTQMLPKSDSYQCNVCGRELPSYQALGGHKASHRTKPPVENATGEKMRPKKLAPSGKIHKCSICHREFSTGQSLGGHKRLHYEGVLRGHKRSQEKEAVSQGDKLSPSGNGSVVTHVPDPKQSRKGLIVINKVPSPEFNDPGDKDILEGESALLANKLEQDRGITSTRMINGLKFFNFL</sequence>
<dbReference type="GO" id="GO:0005634">
    <property type="term" value="C:nucleus"/>
    <property type="evidence" value="ECO:0000318"/>
    <property type="project" value="GO_Central"/>
</dbReference>
<dbReference type="SMART" id="SM00355">
    <property type="entry name" value="ZnF_C2H2"/>
    <property type="match status" value="4"/>
</dbReference>
<dbReference type="InterPro" id="IPR013087">
    <property type="entry name" value="Znf_C2H2_type"/>
</dbReference>
<reference evidence="13" key="2">
    <citation type="submission" date="2001-01" db="EMBL/GenBank/DDBJ databases">
        <title>Arabidopsis thaliana chromosome 1 BAC F10F5 genomic sequence.</title>
        <authorList>
            <person name="Lin X."/>
            <person name="Kaul S."/>
            <person name="Town C.D."/>
            <person name="Benito M."/>
            <person name="Creasy T.H."/>
            <person name="Haas B.J."/>
            <person name="Wu D."/>
            <person name="Maiti R."/>
            <person name="Ronning C.M."/>
            <person name="Koo H."/>
            <person name="Fujii C.Y."/>
            <person name="Utterback T.R."/>
            <person name="Barnstead M.E."/>
            <person name="Bowman C.L."/>
            <person name="White O."/>
            <person name="Nierman W.C."/>
            <person name="Fraser C.M."/>
        </authorList>
    </citation>
    <scope>NUCLEOTIDE SEQUENCE</scope>
</reference>
<reference evidence="15 16" key="1">
    <citation type="journal article" date="2000" name="Nature">
        <title>Sequence and analysis of chromosome 1 of the plant Arabidopsis thaliana.</title>
        <authorList>
            <person name="Theologis A."/>
            <person name="Ecker J.R."/>
            <person name="Palm C.J."/>
            <person name="Federspiel N.A."/>
            <person name="Kaul S."/>
            <person name="White O."/>
            <person name="Alonso J."/>
            <person name="Altafi H."/>
            <person name="Araujo R."/>
            <person name="Bowman C.L."/>
            <person name="Brooks S.Y."/>
            <person name="Buehler E."/>
            <person name="Chan A."/>
            <person name="Chao Q."/>
            <person name="Chen H."/>
            <person name="Cheuk R.F."/>
            <person name="Chin C.W."/>
            <person name="Chung M.K."/>
            <person name="Conn L."/>
            <person name="Conway A.B."/>
            <person name="Conway A.R."/>
            <person name="Creasy T.H."/>
            <person name="Dewar K."/>
            <person name="Dunn P."/>
            <person name="Etgu P."/>
            <person name="Feldblyum T.V."/>
            <person name="Feng J."/>
            <person name="Fong B."/>
            <person name="Fujii C.Y."/>
            <person name="Gill J.E."/>
            <person name="Goldsmith A.D."/>
            <person name="Haas B."/>
            <person name="Hansen N.F."/>
            <person name="Hughes B."/>
            <person name="Huizar L."/>
            <person name="Hunter J.L."/>
            <person name="Jenkins J."/>
            <person name="Johnson-Hopson C."/>
            <person name="Khan S."/>
            <person name="Khaykin E."/>
            <person name="Kim C.J."/>
            <person name="Koo H.L."/>
            <person name="Kremenetskaia I."/>
            <person name="Kurtz D.B."/>
            <person name="Kwan A."/>
            <person name="Lam B."/>
            <person name="Langin-Hooper S."/>
            <person name="Lee A."/>
            <person name="Lee J.M."/>
            <person name="Lenz C.A."/>
            <person name="Li J.H."/>
            <person name="Li Y."/>
            <person name="Lin X."/>
            <person name="Liu S.X."/>
            <person name="Liu Z.A."/>
            <person name="Luros J.S."/>
            <person name="Maiti R."/>
            <person name="Marziali A."/>
            <person name="Militscher J."/>
            <person name="Miranda M."/>
            <person name="Nguyen M."/>
            <person name="Nierman W.C."/>
            <person name="Osborne B.I."/>
            <person name="Pai G."/>
            <person name="Peterson J."/>
            <person name="Pham P.K."/>
            <person name="Rizzo M."/>
            <person name="Rooney T."/>
            <person name="Rowley D."/>
            <person name="Sakano H."/>
            <person name="Salzberg S.L."/>
            <person name="Schwartz J.R."/>
            <person name="Shinn P."/>
            <person name="Southwick A.M."/>
            <person name="Sun H."/>
            <person name="Tallon L.J."/>
            <person name="Tambunga G."/>
            <person name="Toriumi M.J."/>
            <person name="Town C.D."/>
            <person name="Utterback T."/>
            <person name="Van Aken S."/>
            <person name="Vaysberg M."/>
            <person name="Vysotskaia V.S."/>
            <person name="Walker M."/>
            <person name="Wu D."/>
            <person name="Yu G."/>
            <person name="Fraser C.M."/>
            <person name="Venter J.C."/>
            <person name="Davis R.W."/>
        </authorList>
    </citation>
    <scope>NUCLEOTIDE SEQUENCE [LARGE SCALE GENOMIC DNA]</scope>
    <source>
        <strain evidence="16">cv. Columbia</strain>
    </source>
</reference>
<dbReference type="STRING" id="3702.Q9C538"/>
<dbReference type="Araport" id="AT1G49900"/>
<dbReference type="RefSeq" id="NP_175412.1">
    <property type="nucleotide sequence ID" value="NM_103877.3"/>
</dbReference>
<name>Q9C538_ARATH</name>
<accession>Q9C538</accession>
<evidence type="ECO:0000313" key="12">
    <source>
        <dbReference type="Araport" id="AT1G49900"/>
    </source>
</evidence>
<dbReference type="GO" id="GO:0003700">
    <property type="term" value="F:DNA-binding transcription factor activity"/>
    <property type="evidence" value="ECO:0000250"/>
    <property type="project" value="TAIR"/>
</dbReference>
<dbReference type="SUPFAM" id="SSF57667">
    <property type="entry name" value="beta-beta-alpha zinc fingers"/>
    <property type="match status" value="2"/>
</dbReference>
<reference evidence="15" key="5">
    <citation type="submission" date="2016-05" db="EMBL/GenBank/DDBJ databases">
        <authorList>
            <person name="Krishnakumar V."/>
            <person name="Cheng C.-Y."/>
            <person name="Chan A.P."/>
            <person name="Schobel S."/>
            <person name="Kim M."/>
            <person name="Ferlanti E.S."/>
            <person name="Belyaeva I."/>
            <person name="Rosen B.D."/>
            <person name="Micklem G."/>
            <person name="Miller J.R."/>
            <person name="Vaughn M."/>
            <person name="Town C.D."/>
        </authorList>
    </citation>
    <scope>NUCLEOTIDE SEQUENCE</scope>
</reference>
<dbReference type="PaxDb" id="3702-AT1G49900.1"/>
<dbReference type="GO" id="GO:0008270">
    <property type="term" value="F:zinc ion binding"/>
    <property type="evidence" value="ECO:0007669"/>
    <property type="project" value="UniProtKB-KW"/>
</dbReference>
<evidence type="ECO:0000313" key="16">
    <source>
        <dbReference type="Proteomes" id="UP000006548"/>
    </source>
</evidence>
<gene>
    <name evidence="14" type="primary">T18C15_3</name>
    <name evidence="13" type="synonym">F10F5.11</name>
    <name evidence="12 15" type="ordered locus">At1g49900</name>
    <name evidence="15" type="ORF">T18C15.3</name>
</gene>
<dbReference type="PROSITE" id="PS50157">
    <property type="entry name" value="ZINC_FINGER_C2H2_2"/>
    <property type="match status" value="3"/>
</dbReference>
<keyword evidence="8" id="KW-0539">Nucleus</keyword>
<evidence type="ECO:0000256" key="7">
    <source>
        <dbReference type="ARBA" id="ARBA00023163"/>
    </source>
</evidence>
<dbReference type="InterPro" id="IPR036236">
    <property type="entry name" value="Znf_C2H2_sf"/>
</dbReference>
<feature type="compositionally biased region" description="Acidic residues" evidence="10">
    <location>
        <begin position="641"/>
        <end position="663"/>
    </location>
</feature>
<feature type="compositionally biased region" description="Low complexity" evidence="10">
    <location>
        <begin position="156"/>
        <end position="188"/>
    </location>
</feature>
<dbReference type="GO" id="GO:0006355">
    <property type="term" value="P:regulation of DNA-templated transcription"/>
    <property type="evidence" value="ECO:0000318"/>
    <property type="project" value="GO_Central"/>
</dbReference>
<feature type="region of interest" description="Disordered" evidence="10">
    <location>
        <begin position="154"/>
        <end position="188"/>
    </location>
</feature>
<dbReference type="EMBL" id="CP002684">
    <property type="protein sequence ID" value="AEE32489.1"/>
    <property type="molecule type" value="Genomic_DNA"/>
</dbReference>
<reference evidence="15" key="4">
    <citation type="submission" date="2011-02" db="EMBL/GenBank/DDBJ databases">
        <authorList>
            <consortium name="TAIR"/>
            <person name="Swarbreck D."/>
            <person name="Lamesch P."/>
            <person name="Wilks C."/>
            <person name="Huala E."/>
        </authorList>
    </citation>
    <scope>NUCLEOTIDE SEQUENCE</scope>
</reference>
<organism evidence="14">
    <name type="scientific">Arabidopsis thaliana</name>
    <name type="common">Mouse-ear cress</name>
    <dbReference type="NCBI Taxonomy" id="3702"/>
    <lineage>
        <taxon>Eukaryota</taxon>
        <taxon>Viridiplantae</taxon>
        <taxon>Streptophyta</taxon>
        <taxon>Embryophyta</taxon>
        <taxon>Tracheophyta</taxon>
        <taxon>Spermatophyta</taxon>
        <taxon>Magnoliopsida</taxon>
        <taxon>eudicotyledons</taxon>
        <taxon>Gunneridae</taxon>
        <taxon>Pentapetalae</taxon>
        <taxon>rosids</taxon>
        <taxon>malvids</taxon>
        <taxon>Brassicales</taxon>
        <taxon>Brassicaceae</taxon>
        <taxon>Camelineae</taxon>
        <taxon>Arabidopsis</taxon>
    </lineage>
</organism>
<feature type="domain" description="C2H2-type" evidence="11">
    <location>
        <begin position="750"/>
        <end position="777"/>
    </location>
</feature>
<reference evidence="16" key="6">
    <citation type="journal article" date="2017" name="Plant J.">
        <title>Araport11: a complete reannotation of the Arabidopsis thaliana reference genome.</title>
        <authorList>
            <person name="Cheng C.Y."/>
            <person name="Krishnakumar V."/>
            <person name="Chan A.P."/>
            <person name="Thibaud-Nissen F."/>
            <person name="Schobel S."/>
            <person name="Town C.D."/>
        </authorList>
    </citation>
    <scope>GENOME REANNOTATION</scope>
    <source>
        <strain evidence="16">cv. Columbia</strain>
    </source>
</reference>
<reference evidence="14" key="3">
    <citation type="submission" date="2001-01" db="EMBL/GenBank/DDBJ databases">
        <title>Arabidopsis thaliana chromosome 1 BAC T18C15 genomic sequence.</title>
        <authorList>
            <person name="Lin X."/>
            <person name="Kaul S."/>
            <person name="Town C.D."/>
            <person name="Benito M."/>
            <person name="Creasy T.H."/>
            <person name="Haas B.J."/>
            <person name="Wu D."/>
            <person name="Maiti R."/>
            <person name="Ronning C.M."/>
            <person name="Koo H."/>
            <person name="Fujii C.Y."/>
            <person name="Utterback T.R."/>
            <person name="Barnstead M.E."/>
            <person name="Bowman C.L."/>
            <person name="White O."/>
            <person name="Nierman W.C."/>
            <person name="Fraser C.M."/>
        </authorList>
    </citation>
    <scope>NUCLEOTIDE SEQUENCE</scope>
</reference>
<feature type="region of interest" description="Disordered" evidence="10">
    <location>
        <begin position="765"/>
        <end position="793"/>
    </location>
</feature>
<dbReference type="EMBL" id="AC074110">
    <property type="protein sequence ID" value="AAG60166.1"/>
    <property type="molecule type" value="Genomic_DNA"/>
</dbReference>
<evidence type="ECO:0000259" key="11">
    <source>
        <dbReference type="PROSITE" id="PS50157"/>
    </source>
</evidence>
<feature type="region of interest" description="Disordered" evidence="10">
    <location>
        <begin position="828"/>
        <end position="861"/>
    </location>
</feature>
<feature type="compositionally biased region" description="Polar residues" evidence="10">
    <location>
        <begin position="686"/>
        <end position="696"/>
    </location>
</feature>
<dbReference type="KEGG" id="ath:AT1G49900"/>